<sequence>MIANSPSNNHPNPHLCQNKGPTTNQRTMAHNTASIQAPQISLPPNEILINVVQALNGHVGDLTSKIDVNTTCNKALDHVKSVLKDDDRPLTLLHVRTWRERQKLNELAKELAQIIESDPNQTAGPLRIRNAIPASQLPSARRSTAEERNIMKEKFPKEAALKQPYKMTHASLKDQKLATIPGQITLSAIDGGGTDPFVQISDDNCLWDTGAQYCSISAELITMINPTFLGLENHESYRMQSNFGVQVDANFSLSNKILEISTIFLVLPPSDIPNGRTGIILGQHGFMDRMMVETIPRSILLKRGQEIEEIVWGEIRIKAMLNLFEELQEFS</sequence>
<dbReference type="AlphaFoldDB" id="A0AA39R765"/>
<proteinExistence type="predicted"/>
<evidence type="ECO:0000256" key="1">
    <source>
        <dbReference type="SAM" id="MobiDB-lite"/>
    </source>
</evidence>
<feature type="compositionally biased region" description="Low complexity" evidence="1">
    <location>
        <begin position="1"/>
        <end position="14"/>
    </location>
</feature>
<gene>
    <name evidence="2" type="ORF">JMJ35_002127</name>
</gene>
<dbReference type="EMBL" id="JAFEKC020000003">
    <property type="protein sequence ID" value="KAK0516093.1"/>
    <property type="molecule type" value="Genomic_DNA"/>
</dbReference>
<feature type="region of interest" description="Disordered" evidence="1">
    <location>
        <begin position="1"/>
        <end position="25"/>
    </location>
</feature>
<comment type="caution">
    <text evidence="2">The sequence shown here is derived from an EMBL/GenBank/DDBJ whole genome shotgun (WGS) entry which is preliminary data.</text>
</comment>
<accession>A0AA39R765</accession>
<evidence type="ECO:0000313" key="2">
    <source>
        <dbReference type="EMBL" id="KAK0516093.1"/>
    </source>
</evidence>
<name>A0AA39R765_9LECA</name>
<protein>
    <submittedName>
        <fullName evidence="2">Uncharacterized protein</fullName>
    </submittedName>
</protein>
<organism evidence="2 3">
    <name type="scientific">Cladonia borealis</name>
    <dbReference type="NCBI Taxonomy" id="184061"/>
    <lineage>
        <taxon>Eukaryota</taxon>
        <taxon>Fungi</taxon>
        <taxon>Dikarya</taxon>
        <taxon>Ascomycota</taxon>
        <taxon>Pezizomycotina</taxon>
        <taxon>Lecanoromycetes</taxon>
        <taxon>OSLEUM clade</taxon>
        <taxon>Lecanoromycetidae</taxon>
        <taxon>Lecanorales</taxon>
        <taxon>Lecanorineae</taxon>
        <taxon>Cladoniaceae</taxon>
        <taxon>Cladonia</taxon>
    </lineage>
</organism>
<dbReference type="Proteomes" id="UP001166286">
    <property type="component" value="Unassembled WGS sequence"/>
</dbReference>
<evidence type="ECO:0000313" key="3">
    <source>
        <dbReference type="Proteomes" id="UP001166286"/>
    </source>
</evidence>
<keyword evidence="3" id="KW-1185">Reference proteome</keyword>
<reference evidence="2" key="1">
    <citation type="submission" date="2023-03" db="EMBL/GenBank/DDBJ databases">
        <title>Complete genome of Cladonia borealis.</title>
        <authorList>
            <person name="Park H."/>
        </authorList>
    </citation>
    <scope>NUCLEOTIDE SEQUENCE</scope>
    <source>
        <strain evidence="2">ANT050790</strain>
    </source>
</reference>